<feature type="domain" description="tRNA nucleotidyltransferase/poly(A) polymerase RNA and SrmB- binding" evidence="13">
    <location>
        <begin position="153"/>
        <end position="214"/>
    </location>
</feature>
<dbReference type="Gene3D" id="1.10.3090.10">
    <property type="entry name" value="cca-adding enzyme, domain 2"/>
    <property type="match status" value="1"/>
</dbReference>
<dbReference type="GO" id="GO:0004810">
    <property type="term" value="F:CCA tRNA nucleotidyltransferase activity"/>
    <property type="evidence" value="ECO:0007669"/>
    <property type="project" value="UniProtKB-UniRule"/>
</dbReference>
<evidence type="ECO:0000256" key="5">
    <source>
        <dbReference type="ARBA" id="ARBA00022723"/>
    </source>
</evidence>
<evidence type="ECO:0000256" key="7">
    <source>
        <dbReference type="ARBA" id="ARBA00022800"/>
    </source>
</evidence>
<dbReference type="GO" id="GO:0000049">
    <property type="term" value="F:tRNA binding"/>
    <property type="evidence" value="ECO:0007669"/>
    <property type="project" value="UniProtKB-UniRule"/>
</dbReference>
<evidence type="ECO:0000256" key="10">
    <source>
        <dbReference type="ARBA" id="ARBA00022884"/>
    </source>
</evidence>
<dbReference type="EMBL" id="CP029822">
    <property type="protein sequence ID" value="AZS49401.1"/>
    <property type="molecule type" value="Genomic_DNA"/>
</dbReference>
<comment type="catalytic activity">
    <reaction evidence="11">
        <text>a tRNA with a 3' CCA end + 2 CTP + ATP = a tRNA with a 3' CCACCA end + 3 diphosphate</text>
        <dbReference type="Rhea" id="RHEA:76235"/>
        <dbReference type="Rhea" id="RHEA-COMP:10468"/>
        <dbReference type="Rhea" id="RHEA-COMP:18655"/>
        <dbReference type="ChEBI" id="CHEBI:30616"/>
        <dbReference type="ChEBI" id="CHEBI:33019"/>
        <dbReference type="ChEBI" id="CHEBI:37563"/>
        <dbReference type="ChEBI" id="CHEBI:83071"/>
        <dbReference type="ChEBI" id="CHEBI:195187"/>
    </reaction>
</comment>
<dbReference type="SUPFAM" id="SSF81891">
    <property type="entry name" value="Poly A polymerase C-terminal region-like"/>
    <property type="match status" value="1"/>
</dbReference>
<gene>
    <name evidence="11" type="primary">cca</name>
    <name evidence="14" type="ORF">DM558_00780</name>
</gene>
<dbReference type="Pfam" id="PF01743">
    <property type="entry name" value="PolyA_pol"/>
    <property type="match status" value="1"/>
</dbReference>
<dbReference type="GO" id="GO:0005524">
    <property type="term" value="F:ATP binding"/>
    <property type="evidence" value="ECO:0007669"/>
    <property type="project" value="UniProtKB-UniRule"/>
</dbReference>
<evidence type="ECO:0000313" key="15">
    <source>
        <dbReference type="Proteomes" id="UP000273143"/>
    </source>
</evidence>
<proteinExistence type="inferred from homology"/>
<feature type="binding site" evidence="11">
    <location>
        <position position="12"/>
    </location>
    <ligand>
        <name>ATP</name>
        <dbReference type="ChEBI" id="CHEBI:30616"/>
    </ligand>
</feature>
<feature type="binding site" evidence="11">
    <location>
        <position position="141"/>
    </location>
    <ligand>
        <name>ATP</name>
        <dbReference type="ChEBI" id="CHEBI:30616"/>
    </ligand>
</feature>
<dbReference type="PIRSF" id="PIRSF000813">
    <property type="entry name" value="CCA_bact"/>
    <property type="match status" value="1"/>
</dbReference>
<feature type="binding site" evidence="11">
    <location>
        <position position="95"/>
    </location>
    <ligand>
        <name>ATP</name>
        <dbReference type="ChEBI" id="CHEBI:30616"/>
    </ligand>
</feature>
<feature type="binding site" evidence="11">
    <location>
        <position position="141"/>
    </location>
    <ligand>
        <name>CTP</name>
        <dbReference type="ChEBI" id="CHEBI:37563"/>
    </ligand>
</feature>
<sequence>MKEKVVIYKVGGAVRDRLLGQAVKDIDWVVVGASADDMLAKGYQPVGTDFPVFLHPKTGEEYALARTERKSGKGYGGFTFFTDPEVTLEQDLIRRDLTINAIAEDQYGQIYDPYGGQRDIEARLLRHVSLAFIEDPLRVLRVARFAARYASLGFVVADETLELMTHLSHSGELGHLTAERVWKEFSRALMEQSPDVFLSVLSQCDALNVLLPELVNLALVISLLKQAAVTHQPLAIRWACIAVPLALKGDIKQIQQINQRFKVPNECMDLALHVGQYLGFCQQGMAQSPESLLQFLQRMDVLRRPERLAQLLRLYEVVIEVMNKPMDERNNVVFLRTLAEQIRKVDPKVFIRQGIVGADLGTQLEKEKLTIIRDEQARFKSMS</sequence>
<dbReference type="PANTHER" id="PTHR47545:SF1">
    <property type="entry name" value="MULTIFUNCTIONAL CCA PROTEIN"/>
    <property type="match status" value="1"/>
</dbReference>
<feature type="binding site" evidence="11">
    <location>
        <position position="95"/>
    </location>
    <ligand>
        <name>CTP</name>
        <dbReference type="ChEBI" id="CHEBI:37563"/>
    </ligand>
</feature>
<dbReference type="EC" id="2.7.7.72" evidence="11"/>
<dbReference type="InterPro" id="IPR002646">
    <property type="entry name" value="PolA_pol_head_dom"/>
</dbReference>
<dbReference type="Proteomes" id="UP000273143">
    <property type="component" value="Chromosome"/>
</dbReference>
<feature type="binding site" evidence="11">
    <location>
        <position position="12"/>
    </location>
    <ligand>
        <name>CTP</name>
        <dbReference type="ChEBI" id="CHEBI:37563"/>
    </ligand>
</feature>
<keyword evidence="7 11" id="KW-0692">RNA repair</keyword>
<dbReference type="GO" id="GO:0160016">
    <property type="term" value="F:CCACCA tRNA nucleotidyltransferase activity"/>
    <property type="evidence" value="ECO:0007669"/>
    <property type="project" value="RHEA"/>
</dbReference>
<comment type="cofactor">
    <cofactor evidence="1 11">
        <name>Mg(2+)</name>
        <dbReference type="ChEBI" id="CHEBI:18420"/>
    </cofactor>
</comment>
<comment type="miscellaneous">
    <text evidence="11">A single active site specifically recognizes both ATP and CTP and is responsible for their addition.</text>
</comment>
<dbReference type="GO" id="GO:0042245">
    <property type="term" value="P:RNA repair"/>
    <property type="evidence" value="ECO:0007669"/>
    <property type="project" value="UniProtKB-KW"/>
</dbReference>
<reference evidence="15" key="1">
    <citation type="submission" date="2018-06" db="EMBL/GenBank/DDBJ databases">
        <title>Complete genome of Pseudomonas insecticola strain QZS01.</title>
        <authorList>
            <person name="Wang J."/>
            <person name="Su Q."/>
        </authorList>
    </citation>
    <scope>NUCLEOTIDE SEQUENCE [LARGE SCALE GENOMIC DNA]</scope>
    <source>
        <strain evidence="15">QZS01</strain>
    </source>
</reference>
<evidence type="ECO:0000256" key="2">
    <source>
        <dbReference type="ARBA" id="ARBA00022679"/>
    </source>
</evidence>
<keyword evidence="8 11" id="KW-0067">ATP-binding</keyword>
<dbReference type="AlphaFoldDB" id="A0A3S9XAT9"/>
<feature type="binding site" evidence="11">
    <location>
        <position position="27"/>
    </location>
    <ligand>
        <name>Mg(2+)</name>
        <dbReference type="ChEBI" id="CHEBI:18420"/>
    </ligand>
</feature>
<dbReference type="RefSeq" id="WP_127161616.1">
    <property type="nucleotide sequence ID" value="NZ_CP029822.1"/>
</dbReference>
<feature type="binding site" evidence="11">
    <location>
        <position position="15"/>
    </location>
    <ligand>
        <name>ATP</name>
        <dbReference type="ChEBI" id="CHEBI:30616"/>
    </ligand>
</feature>
<feature type="domain" description="Poly A polymerase head" evidence="12">
    <location>
        <begin position="8"/>
        <end position="126"/>
    </location>
</feature>
<keyword evidence="10 11" id="KW-0694">RNA-binding</keyword>
<evidence type="ECO:0000256" key="8">
    <source>
        <dbReference type="ARBA" id="ARBA00022840"/>
    </source>
</evidence>
<evidence type="ECO:0000259" key="12">
    <source>
        <dbReference type="Pfam" id="PF01743"/>
    </source>
</evidence>
<dbReference type="KEGG" id="emo:DM558_00780"/>
<dbReference type="InterPro" id="IPR043519">
    <property type="entry name" value="NT_sf"/>
</dbReference>
<dbReference type="PANTHER" id="PTHR47545">
    <property type="entry name" value="MULTIFUNCTIONAL CCA PROTEIN"/>
    <property type="match status" value="1"/>
</dbReference>
<evidence type="ECO:0000256" key="11">
    <source>
        <dbReference type="HAMAP-Rule" id="MF_01262"/>
    </source>
</evidence>
<feature type="binding site" evidence="11">
    <location>
        <position position="15"/>
    </location>
    <ligand>
        <name>CTP</name>
        <dbReference type="ChEBI" id="CHEBI:37563"/>
    </ligand>
</feature>
<evidence type="ECO:0000256" key="4">
    <source>
        <dbReference type="ARBA" id="ARBA00022695"/>
    </source>
</evidence>
<evidence type="ECO:0000313" key="14">
    <source>
        <dbReference type="EMBL" id="AZS49401.1"/>
    </source>
</evidence>
<dbReference type="GO" id="GO:0000287">
    <property type="term" value="F:magnesium ion binding"/>
    <property type="evidence" value="ECO:0007669"/>
    <property type="project" value="UniProtKB-UniRule"/>
</dbReference>
<evidence type="ECO:0000259" key="13">
    <source>
        <dbReference type="Pfam" id="PF12627"/>
    </source>
</evidence>
<dbReference type="Gene3D" id="3.30.460.10">
    <property type="entry name" value="Beta Polymerase, domain 2"/>
    <property type="match status" value="1"/>
</dbReference>
<evidence type="ECO:0000256" key="6">
    <source>
        <dbReference type="ARBA" id="ARBA00022741"/>
    </source>
</evidence>
<feature type="binding site" evidence="11">
    <location>
        <position position="144"/>
    </location>
    <ligand>
        <name>CTP</name>
        <dbReference type="ChEBI" id="CHEBI:37563"/>
    </ligand>
</feature>
<evidence type="ECO:0000256" key="9">
    <source>
        <dbReference type="ARBA" id="ARBA00022842"/>
    </source>
</evidence>
<keyword evidence="3 11" id="KW-0819">tRNA processing</keyword>
<organism evidence="14 15">
    <name type="scientific">Entomomonas moraniae</name>
    <dbReference type="NCBI Taxonomy" id="2213226"/>
    <lineage>
        <taxon>Bacteria</taxon>
        <taxon>Pseudomonadati</taxon>
        <taxon>Pseudomonadota</taxon>
        <taxon>Gammaproteobacteria</taxon>
        <taxon>Pseudomonadales</taxon>
        <taxon>Pseudomonadaceae</taxon>
        <taxon>Entomomonas</taxon>
    </lineage>
</organism>
<comment type="function">
    <text evidence="11">Catalyzes the addition and repair of the essential 3'-terminal CCA sequence in tRNAs without using a nucleic acid template. Adds these three nucleotides in the order of C, C, and A to the tRNA nucleotide-73, using CTP and ATP as substrates and producing inorganic pyrophosphate. tRNA 3'-terminal CCA addition is required both for tRNA processing and repair. Also involved in tRNA surveillance by mediating tandem CCA addition to generate a CCACCA at the 3' terminus of unstable tRNAs. While stable tRNAs receive only 3'-terminal CCA, unstable tRNAs are marked with CCACCA and rapidly degraded.</text>
</comment>
<dbReference type="GO" id="GO:0001680">
    <property type="term" value="P:tRNA 3'-terminal CCA addition"/>
    <property type="evidence" value="ECO:0007669"/>
    <property type="project" value="UniProtKB-UniRule"/>
</dbReference>
<keyword evidence="6 11" id="KW-0547">Nucleotide-binding</keyword>
<dbReference type="InterPro" id="IPR032828">
    <property type="entry name" value="PolyA_RNA-bd"/>
</dbReference>
<feature type="binding site" evidence="11">
    <location>
        <position position="25"/>
    </location>
    <ligand>
        <name>Mg(2+)</name>
        <dbReference type="ChEBI" id="CHEBI:18420"/>
    </ligand>
</feature>
<dbReference type="InterPro" id="IPR012006">
    <property type="entry name" value="CCA_bact"/>
</dbReference>
<dbReference type="Pfam" id="PF12627">
    <property type="entry name" value="PolyA_pol_RNAbd"/>
    <property type="match status" value="1"/>
</dbReference>
<dbReference type="HAMAP" id="MF_01262">
    <property type="entry name" value="CCA_bact_type2"/>
    <property type="match status" value="1"/>
</dbReference>
<comment type="catalytic activity">
    <reaction evidence="11">
        <text>a tRNA precursor + 2 CTP + ATP = a tRNA with a 3' CCA end + 3 diphosphate</text>
        <dbReference type="Rhea" id="RHEA:14433"/>
        <dbReference type="Rhea" id="RHEA-COMP:10465"/>
        <dbReference type="Rhea" id="RHEA-COMP:10468"/>
        <dbReference type="ChEBI" id="CHEBI:30616"/>
        <dbReference type="ChEBI" id="CHEBI:33019"/>
        <dbReference type="ChEBI" id="CHEBI:37563"/>
        <dbReference type="ChEBI" id="CHEBI:74896"/>
        <dbReference type="ChEBI" id="CHEBI:83071"/>
        <dbReference type="EC" id="2.7.7.72"/>
    </reaction>
</comment>
<keyword evidence="2 11" id="KW-0808">Transferase</keyword>
<evidence type="ECO:0000256" key="1">
    <source>
        <dbReference type="ARBA" id="ARBA00001946"/>
    </source>
</evidence>
<dbReference type="SUPFAM" id="SSF81301">
    <property type="entry name" value="Nucleotidyltransferase"/>
    <property type="match status" value="1"/>
</dbReference>
<keyword evidence="5 11" id="KW-0479">Metal-binding</keyword>
<keyword evidence="9 11" id="KW-0460">Magnesium</keyword>
<protein>
    <recommendedName>
        <fullName evidence="11">CCA-adding enzyme</fullName>
        <ecNumber evidence="11">2.7.7.72</ecNumber>
    </recommendedName>
    <alternativeName>
        <fullName evidence="11">CCA tRNA nucleotidyltransferase</fullName>
    </alternativeName>
    <alternativeName>
        <fullName evidence="11">tRNA CCA-pyrophosphorylase</fullName>
    </alternativeName>
    <alternativeName>
        <fullName evidence="11">tRNA adenylyl-/cytidylyl- transferase</fullName>
    </alternativeName>
    <alternativeName>
        <fullName evidence="11">tRNA nucleotidyltransferase</fullName>
    </alternativeName>
    <alternativeName>
        <fullName evidence="11">tRNA-NT</fullName>
    </alternativeName>
</protein>
<evidence type="ECO:0000256" key="3">
    <source>
        <dbReference type="ARBA" id="ARBA00022694"/>
    </source>
</evidence>
<feature type="binding site" evidence="11">
    <location>
        <position position="144"/>
    </location>
    <ligand>
        <name>ATP</name>
        <dbReference type="ChEBI" id="CHEBI:30616"/>
    </ligand>
</feature>
<dbReference type="InterPro" id="IPR050124">
    <property type="entry name" value="tRNA_CCA-adding_enzyme"/>
</dbReference>
<name>A0A3S9XAT9_9GAMM</name>
<comment type="similarity">
    <text evidence="11">Belongs to the tRNA nucleotidyltransferase/poly(A) polymerase family. Bacterial CCA-adding enzyme type 2 subfamily.</text>
</comment>
<keyword evidence="4 11" id="KW-0548">Nucleotidyltransferase</keyword>
<keyword evidence="15" id="KW-1185">Reference proteome</keyword>
<accession>A0A3S9XAT9</accession>